<proteinExistence type="predicted"/>
<dbReference type="RefSeq" id="WP_213887499.1">
    <property type="nucleotide sequence ID" value="NZ_JAGFNU010000001.1"/>
</dbReference>
<evidence type="ECO:0000313" key="5">
    <source>
        <dbReference type="EMBL" id="MFB9230610.1"/>
    </source>
</evidence>
<dbReference type="PRINTS" id="PR00032">
    <property type="entry name" value="HTHARAC"/>
</dbReference>
<comment type="caution">
    <text evidence="5">The sequence shown here is derived from an EMBL/GenBank/DDBJ whole genome shotgun (WGS) entry which is preliminary data.</text>
</comment>
<organism evidence="5 6">
    <name type="scientific">Pseudohalocynthiibacter aestuariivivens</name>
    <dbReference type="NCBI Taxonomy" id="1591409"/>
    <lineage>
        <taxon>Bacteria</taxon>
        <taxon>Pseudomonadati</taxon>
        <taxon>Pseudomonadota</taxon>
        <taxon>Alphaproteobacteria</taxon>
        <taxon>Rhodobacterales</taxon>
        <taxon>Paracoccaceae</taxon>
        <taxon>Pseudohalocynthiibacter</taxon>
    </lineage>
</organism>
<dbReference type="InterPro" id="IPR020449">
    <property type="entry name" value="Tscrpt_reg_AraC-type_HTH"/>
</dbReference>
<evidence type="ECO:0000313" key="6">
    <source>
        <dbReference type="Proteomes" id="UP001589683"/>
    </source>
</evidence>
<sequence length="316" mass="34981">MSETEHYVFLLVEGFSHLAFSCAVEPLRIANLVSGKPLYHWSYISENGDTATSSNDSVTLVHGGLEPLNKVDILFVLSGLNVWEHITPGLLSFIRRERAHGIKIGALCSGAFVLAKAGLLDGVPTALHWEYHDSFMEEFPEVSLCRNVFVSDAKYITASGGTATADLMLHLIEKNHGSDLAVAVADQMVYNAVREATAEQRVSLQSRHGIRNPNLVRAIQIMADSIEDPVSPSVIADEVGISTRQLERLFGRYLNCSPAKYFLDMRLHKAQNLLLQTEQSVTEISLSCGFKTQAHFARVFRAQFGNTPLMHRTKII</sequence>
<evidence type="ECO:0000256" key="2">
    <source>
        <dbReference type="ARBA" id="ARBA00023125"/>
    </source>
</evidence>
<evidence type="ECO:0000256" key="3">
    <source>
        <dbReference type="ARBA" id="ARBA00023163"/>
    </source>
</evidence>
<feature type="domain" description="HTH araC/xylS-type" evidence="4">
    <location>
        <begin position="216"/>
        <end position="314"/>
    </location>
</feature>
<dbReference type="CDD" id="cd03136">
    <property type="entry name" value="GATase1_AraC_ArgR_like"/>
    <property type="match status" value="1"/>
</dbReference>
<keyword evidence="2" id="KW-0238">DNA-binding</keyword>
<protein>
    <submittedName>
        <fullName evidence="5">GlxA family transcriptional regulator</fullName>
    </submittedName>
</protein>
<dbReference type="SMART" id="SM00342">
    <property type="entry name" value="HTH_ARAC"/>
    <property type="match status" value="1"/>
</dbReference>
<accession>A0ABV5JAX3</accession>
<dbReference type="PROSITE" id="PS01124">
    <property type="entry name" value="HTH_ARAC_FAMILY_2"/>
    <property type="match status" value="1"/>
</dbReference>
<keyword evidence="3" id="KW-0804">Transcription</keyword>
<keyword evidence="1" id="KW-0805">Transcription regulation</keyword>
<dbReference type="InterPro" id="IPR002818">
    <property type="entry name" value="DJ-1/PfpI"/>
</dbReference>
<keyword evidence="6" id="KW-1185">Reference proteome</keyword>
<dbReference type="Pfam" id="PF01965">
    <property type="entry name" value="DJ-1_PfpI"/>
    <property type="match status" value="1"/>
</dbReference>
<dbReference type="PANTHER" id="PTHR43130">
    <property type="entry name" value="ARAC-FAMILY TRANSCRIPTIONAL REGULATOR"/>
    <property type="match status" value="1"/>
</dbReference>
<evidence type="ECO:0000256" key="1">
    <source>
        <dbReference type="ARBA" id="ARBA00023015"/>
    </source>
</evidence>
<dbReference type="SUPFAM" id="SSF52317">
    <property type="entry name" value="Class I glutamine amidotransferase-like"/>
    <property type="match status" value="1"/>
</dbReference>
<dbReference type="Gene3D" id="1.10.10.60">
    <property type="entry name" value="Homeodomain-like"/>
    <property type="match status" value="1"/>
</dbReference>
<dbReference type="SUPFAM" id="SSF46689">
    <property type="entry name" value="Homeodomain-like"/>
    <property type="match status" value="2"/>
</dbReference>
<dbReference type="EMBL" id="JBHMEA010000007">
    <property type="protein sequence ID" value="MFB9230610.1"/>
    <property type="molecule type" value="Genomic_DNA"/>
</dbReference>
<dbReference type="PANTHER" id="PTHR43130:SF3">
    <property type="entry name" value="HTH-TYPE TRANSCRIPTIONAL REGULATOR RV1931C"/>
    <property type="match status" value="1"/>
</dbReference>
<dbReference type="Proteomes" id="UP001589683">
    <property type="component" value="Unassembled WGS sequence"/>
</dbReference>
<dbReference type="InterPro" id="IPR018062">
    <property type="entry name" value="HTH_AraC-typ_CS"/>
</dbReference>
<dbReference type="Gene3D" id="3.40.50.880">
    <property type="match status" value="1"/>
</dbReference>
<dbReference type="Pfam" id="PF12833">
    <property type="entry name" value="HTH_18"/>
    <property type="match status" value="1"/>
</dbReference>
<dbReference type="InterPro" id="IPR029062">
    <property type="entry name" value="Class_I_gatase-like"/>
</dbReference>
<evidence type="ECO:0000259" key="4">
    <source>
        <dbReference type="PROSITE" id="PS01124"/>
    </source>
</evidence>
<dbReference type="InterPro" id="IPR052158">
    <property type="entry name" value="INH-QAR"/>
</dbReference>
<gene>
    <name evidence="5" type="ORF">ACFFUT_02270</name>
</gene>
<name>A0ABV5JAX3_9RHOB</name>
<dbReference type="InterPro" id="IPR018060">
    <property type="entry name" value="HTH_AraC"/>
</dbReference>
<dbReference type="InterPro" id="IPR009057">
    <property type="entry name" value="Homeodomain-like_sf"/>
</dbReference>
<reference evidence="5 6" key="1">
    <citation type="submission" date="2024-09" db="EMBL/GenBank/DDBJ databases">
        <authorList>
            <person name="Sun Q."/>
            <person name="Mori K."/>
        </authorList>
    </citation>
    <scope>NUCLEOTIDE SEQUENCE [LARGE SCALE GENOMIC DNA]</scope>
    <source>
        <strain evidence="5 6">CECT 8726</strain>
    </source>
</reference>
<dbReference type="PROSITE" id="PS00041">
    <property type="entry name" value="HTH_ARAC_FAMILY_1"/>
    <property type="match status" value="1"/>
</dbReference>